<evidence type="ECO:0000256" key="5">
    <source>
        <dbReference type="ARBA" id="ARBA00022692"/>
    </source>
</evidence>
<feature type="transmembrane region" description="Helical" evidence="8">
    <location>
        <begin position="243"/>
        <end position="264"/>
    </location>
</feature>
<organism evidence="9 10">
    <name type="scientific">Desulfuribacillus alkaliarsenatis</name>
    <dbReference type="NCBI Taxonomy" id="766136"/>
    <lineage>
        <taxon>Bacteria</taxon>
        <taxon>Bacillati</taxon>
        <taxon>Bacillota</taxon>
        <taxon>Desulfuribacillia</taxon>
        <taxon>Desulfuribacillales</taxon>
        <taxon>Desulfuribacillaceae</taxon>
        <taxon>Desulfuribacillus</taxon>
    </lineage>
</organism>
<feature type="transmembrane region" description="Helical" evidence="8">
    <location>
        <begin position="270"/>
        <end position="291"/>
    </location>
</feature>
<evidence type="ECO:0000256" key="4">
    <source>
        <dbReference type="ARBA" id="ARBA00022475"/>
    </source>
</evidence>
<dbReference type="RefSeq" id="WP_069643819.1">
    <property type="nucleotide sequence ID" value="NZ_MIJE01000032.1"/>
</dbReference>
<dbReference type="Proteomes" id="UP000094296">
    <property type="component" value="Unassembled WGS sequence"/>
</dbReference>
<keyword evidence="10" id="KW-1185">Reference proteome</keyword>
<evidence type="ECO:0000256" key="8">
    <source>
        <dbReference type="SAM" id="Phobius"/>
    </source>
</evidence>
<dbReference type="EMBL" id="MIJE01000032">
    <property type="protein sequence ID" value="OEF96313.1"/>
    <property type="molecule type" value="Genomic_DNA"/>
</dbReference>
<reference evidence="9 10" key="1">
    <citation type="submission" date="2016-09" db="EMBL/GenBank/DDBJ databases">
        <title>Draft genome sequence for the type strain of Desulfuribacillus alkaliarsenatis AHT28, an obligately anaerobic, sulfidogenic bacterium isolated from Russian soda lake sediments.</title>
        <authorList>
            <person name="Abin C.A."/>
            <person name="Hollibaugh J.T."/>
        </authorList>
    </citation>
    <scope>NUCLEOTIDE SEQUENCE [LARGE SCALE GENOMIC DNA]</scope>
    <source>
        <strain evidence="9 10">AHT28</strain>
    </source>
</reference>
<feature type="transmembrane region" description="Helical" evidence="8">
    <location>
        <begin position="40"/>
        <end position="58"/>
    </location>
</feature>
<dbReference type="GO" id="GO:0005886">
    <property type="term" value="C:plasma membrane"/>
    <property type="evidence" value="ECO:0007669"/>
    <property type="project" value="UniProtKB-SubCell"/>
</dbReference>
<dbReference type="AlphaFoldDB" id="A0A1E5G0N9"/>
<keyword evidence="6 8" id="KW-1133">Transmembrane helix</keyword>
<evidence type="ECO:0000313" key="9">
    <source>
        <dbReference type="EMBL" id="OEF96313.1"/>
    </source>
</evidence>
<protein>
    <submittedName>
        <fullName evidence="9">AI-2E family transporter</fullName>
    </submittedName>
</protein>
<comment type="caution">
    <text evidence="9">The sequence shown here is derived from an EMBL/GenBank/DDBJ whole genome shotgun (WGS) entry which is preliminary data.</text>
</comment>
<evidence type="ECO:0000256" key="2">
    <source>
        <dbReference type="ARBA" id="ARBA00009773"/>
    </source>
</evidence>
<name>A0A1E5G0N9_9FIRM</name>
<evidence type="ECO:0000256" key="7">
    <source>
        <dbReference type="ARBA" id="ARBA00023136"/>
    </source>
</evidence>
<comment type="similarity">
    <text evidence="2">Belongs to the autoinducer-2 exporter (AI-2E) (TC 2.A.86) family.</text>
</comment>
<proteinExistence type="inferred from homology"/>
<gene>
    <name evidence="9" type="ORF">BHF68_09135</name>
</gene>
<evidence type="ECO:0000256" key="6">
    <source>
        <dbReference type="ARBA" id="ARBA00022989"/>
    </source>
</evidence>
<dbReference type="STRING" id="766136.BHF68_09135"/>
<dbReference type="GO" id="GO:0055085">
    <property type="term" value="P:transmembrane transport"/>
    <property type="evidence" value="ECO:0007669"/>
    <property type="project" value="TreeGrafter"/>
</dbReference>
<dbReference type="PANTHER" id="PTHR21716">
    <property type="entry name" value="TRANSMEMBRANE PROTEIN"/>
    <property type="match status" value="1"/>
</dbReference>
<keyword evidence="4" id="KW-1003">Cell membrane</keyword>
<dbReference type="InterPro" id="IPR002549">
    <property type="entry name" value="AI-2E-like"/>
</dbReference>
<feature type="transmembrane region" description="Helical" evidence="8">
    <location>
        <begin position="217"/>
        <end position="236"/>
    </location>
</feature>
<comment type="subcellular location">
    <subcellularLocation>
        <location evidence="1">Cell membrane</location>
        <topology evidence="1">Multi-pass membrane protein</topology>
    </subcellularLocation>
</comment>
<evidence type="ECO:0000313" key="10">
    <source>
        <dbReference type="Proteomes" id="UP000094296"/>
    </source>
</evidence>
<feature type="transmembrane region" description="Helical" evidence="8">
    <location>
        <begin position="156"/>
        <end position="181"/>
    </location>
</feature>
<keyword evidence="7 8" id="KW-0472">Membrane</keyword>
<dbReference type="OrthoDB" id="9793390at2"/>
<feature type="transmembrane region" description="Helical" evidence="8">
    <location>
        <begin position="70"/>
        <end position="95"/>
    </location>
</feature>
<accession>A0A1E5G0N9</accession>
<dbReference type="Pfam" id="PF01594">
    <property type="entry name" value="AI-2E_transport"/>
    <property type="match status" value="1"/>
</dbReference>
<feature type="transmembrane region" description="Helical" evidence="8">
    <location>
        <begin position="12"/>
        <end position="28"/>
    </location>
</feature>
<sequence length="357" mass="39770">MYPNWLNKKSLQVLVYIILVLLVILLLQQARPVLSGIFSIIKGAFLPFVVAIIIAYLLNPLVNFLHQKGFSRLVAVLFIYTVSILLIIWFLVAYIPAFVIQLKEFIEHLPDILVSVEGWINPFYQNLYVLPESVQLGIESSFIKVEQGITEQISNLFTFIGNSLTKIIAFVVVPFVVFYMLKDLQVLENFLITIVPKKYRHGILKLFRNIDEALGNYIRGQITVCLVVGVLSYIGYLIIDMKYALVLALIVAITNIVPYLGPIIGAAPAVFIAATISPIMIVKVLVVNITVQQLEGNVISPQIIGKKLQLHPLSIILALLLGGQIAGVLGLIFAVPVLAVLKVVTQHLVTYYTQTKH</sequence>
<evidence type="ECO:0000256" key="1">
    <source>
        <dbReference type="ARBA" id="ARBA00004651"/>
    </source>
</evidence>
<evidence type="ECO:0000256" key="3">
    <source>
        <dbReference type="ARBA" id="ARBA00022448"/>
    </source>
</evidence>
<feature type="transmembrane region" description="Helical" evidence="8">
    <location>
        <begin position="312"/>
        <end position="341"/>
    </location>
</feature>
<keyword evidence="5 8" id="KW-0812">Transmembrane</keyword>
<keyword evidence="3" id="KW-0813">Transport</keyword>
<dbReference type="PANTHER" id="PTHR21716:SF53">
    <property type="entry name" value="PERMEASE PERM-RELATED"/>
    <property type="match status" value="1"/>
</dbReference>